<dbReference type="GO" id="GO:0003918">
    <property type="term" value="F:DNA topoisomerase type II (double strand cut, ATP-hydrolyzing) activity"/>
    <property type="evidence" value="ECO:0007669"/>
    <property type="project" value="TreeGrafter"/>
</dbReference>
<dbReference type="PANTHER" id="PTHR43493">
    <property type="entry name" value="DNA GYRASE/TOPOISOMERASE SUBUNIT A"/>
    <property type="match status" value="1"/>
</dbReference>
<sequence length="133" mass="15193">MEQKNKGSACHETERRGKELRPPWLLQLCLKVVIGKRVQPIMYMLSAWCNNNSHKKTFKGTFFMYLRLAEDGESDEQVVLVSQSGTINRIKVRDISIQSRYARGVILMRLEHTGRIQSVSLISGAEADPEVDE</sequence>
<dbReference type="GO" id="GO:0009330">
    <property type="term" value="C:DNA topoisomerase type II (double strand cut, ATP-hydrolyzing) complex"/>
    <property type="evidence" value="ECO:0007669"/>
    <property type="project" value="TreeGrafter"/>
</dbReference>
<dbReference type="InterPro" id="IPR035516">
    <property type="entry name" value="Gyrase/topoIV_suA_C"/>
</dbReference>
<organism evidence="1 2">
    <name type="scientific">Acorus calamus</name>
    <name type="common">Sweet flag</name>
    <dbReference type="NCBI Taxonomy" id="4465"/>
    <lineage>
        <taxon>Eukaryota</taxon>
        <taxon>Viridiplantae</taxon>
        <taxon>Streptophyta</taxon>
        <taxon>Embryophyta</taxon>
        <taxon>Tracheophyta</taxon>
        <taxon>Spermatophyta</taxon>
        <taxon>Magnoliopsida</taxon>
        <taxon>Liliopsida</taxon>
        <taxon>Acoraceae</taxon>
        <taxon>Acorus</taxon>
    </lineage>
</organism>
<dbReference type="GO" id="GO:0006265">
    <property type="term" value="P:DNA topological change"/>
    <property type="evidence" value="ECO:0007669"/>
    <property type="project" value="InterPro"/>
</dbReference>
<dbReference type="InterPro" id="IPR050220">
    <property type="entry name" value="Type_II_DNA_Topoisomerases"/>
</dbReference>
<dbReference type="AlphaFoldDB" id="A0AAV9ETR3"/>
<dbReference type="Proteomes" id="UP001180020">
    <property type="component" value="Unassembled WGS sequence"/>
</dbReference>
<proteinExistence type="predicted"/>
<dbReference type="PANTHER" id="PTHR43493:SF5">
    <property type="entry name" value="DNA GYRASE SUBUNIT A, CHLOROPLASTIC_MITOCHONDRIAL"/>
    <property type="match status" value="1"/>
</dbReference>
<protein>
    <recommendedName>
        <fullName evidence="3">DNA gyrase subunit A</fullName>
    </recommendedName>
</protein>
<reference evidence="1" key="1">
    <citation type="journal article" date="2023" name="Nat. Commun.">
        <title>Diploid and tetraploid genomes of Acorus and the evolution of monocots.</title>
        <authorList>
            <person name="Ma L."/>
            <person name="Liu K.W."/>
            <person name="Li Z."/>
            <person name="Hsiao Y.Y."/>
            <person name="Qi Y."/>
            <person name="Fu T."/>
            <person name="Tang G.D."/>
            <person name="Zhang D."/>
            <person name="Sun W.H."/>
            <person name="Liu D.K."/>
            <person name="Li Y."/>
            <person name="Chen G.Z."/>
            <person name="Liu X.D."/>
            <person name="Liao X.Y."/>
            <person name="Jiang Y.T."/>
            <person name="Yu X."/>
            <person name="Hao Y."/>
            <person name="Huang J."/>
            <person name="Zhao X.W."/>
            <person name="Ke S."/>
            <person name="Chen Y.Y."/>
            <person name="Wu W.L."/>
            <person name="Hsu J.L."/>
            <person name="Lin Y.F."/>
            <person name="Huang M.D."/>
            <person name="Li C.Y."/>
            <person name="Huang L."/>
            <person name="Wang Z.W."/>
            <person name="Zhao X."/>
            <person name="Zhong W.Y."/>
            <person name="Peng D.H."/>
            <person name="Ahmad S."/>
            <person name="Lan S."/>
            <person name="Zhang J.S."/>
            <person name="Tsai W.C."/>
            <person name="Van de Peer Y."/>
            <person name="Liu Z.J."/>
        </authorList>
    </citation>
    <scope>NUCLEOTIDE SEQUENCE</scope>
    <source>
        <strain evidence="1">CP</strain>
    </source>
</reference>
<keyword evidence="2" id="KW-1185">Reference proteome</keyword>
<dbReference type="InterPro" id="IPR006691">
    <property type="entry name" value="GyrA/parC_rep"/>
</dbReference>
<evidence type="ECO:0000313" key="1">
    <source>
        <dbReference type="EMBL" id="KAK1315578.1"/>
    </source>
</evidence>
<evidence type="ECO:0000313" key="2">
    <source>
        <dbReference type="Proteomes" id="UP001180020"/>
    </source>
</evidence>
<reference evidence="1" key="2">
    <citation type="submission" date="2023-06" db="EMBL/GenBank/DDBJ databases">
        <authorList>
            <person name="Ma L."/>
            <person name="Liu K.-W."/>
            <person name="Li Z."/>
            <person name="Hsiao Y.-Y."/>
            <person name="Qi Y."/>
            <person name="Fu T."/>
            <person name="Tang G."/>
            <person name="Zhang D."/>
            <person name="Sun W.-H."/>
            <person name="Liu D.-K."/>
            <person name="Li Y."/>
            <person name="Chen G.-Z."/>
            <person name="Liu X.-D."/>
            <person name="Liao X.-Y."/>
            <person name="Jiang Y.-T."/>
            <person name="Yu X."/>
            <person name="Hao Y."/>
            <person name="Huang J."/>
            <person name="Zhao X.-W."/>
            <person name="Ke S."/>
            <person name="Chen Y.-Y."/>
            <person name="Wu W.-L."/>
            <person name="Hsu J.-L."/>
            <person name="Lin Y.-F."/>
            <person name="Huang M.-D."/>
            <person name="Li C.-Y."/>
            <person name="Huang L."/>
            <person name="Wang Z.-W."/>
            <person name="Zhao X."/>
            <person name="Zhong W.-Y."/>
            <person name="Peng D.-H."/>
            <person name="Ahmad S."/>
            <person name="Lan S."/>
            <person name="Zhang J.-S."/>
            <person name="Tsai W.-C."/>
            <person name="Van De Peer Y."/>
            <person name="Liu Z.-J."/>
        </authorList>
    </citation>
    <scope>NUCLEOTIDE SEQUENCE</scope>
    <source>
        <strain evidence="1">CP</strain>
        <tissue evidence="1">Leaves</tissue>
    </source>
</reference>
<dbReference type="GO" id="GO:0005524">
    <property type="term" value="F:ATP binding"/>
    <property type="evidence" value="ECO:0007669"/>
    <property type="project" value="InterPro"/>
</dbReference>
<dbReference type="Pfam" id="PF03989">
    <property type="entry name" value="DNA_gyraseA_C"/>
    <property type="match status" value="1"/>
</dbReference>
<dbReference type="EMBL" id="JAUJYO010000005">
    <property type="protein sequence ID" value="KAK1315578.1"/>
    <property type="molecule type" value="Genomic_DNA"/>
</dbReference>
<accession>A0AAV9ETR3</accession>
<dbReference type="GO" id="GO:0005737">
    <property type="term" value="C:cytoplasm"/>
    <property type="evidence" value="ECO:0007669"/>
    <property type="project" value="TreeGrafter"/>
</dbReference>
<dbReference type="GO" id="GO:0003677">
    <property type="term" value="F:DNA binding"/>
    <property type="evidence" value="ECO:0007669"/>
    <property type="project" value="InterPro"/>
</dbReference>
<gene>
    <name evidence="1" type="ORF">QJS10_CPA05g00620</name>
</gene>
<dbReference type="Gene3D" id="2.120.10.90">
    <property type="entry name" value="DNA gyrase/topoisomerase IV, subunit A, C-terminal"/>
    <property type="match status" value="1"/>
</dbReference>
<evidence type="ECO:0008006" key="3">
    <source>
        <dbReference type="Google" id="ProtNLM"/>
    </source>
</evidence>
<dbReference type="SUPFAM" id="SSF101904">
    <property type="entry name" value="GyrA/ParC C-terminal domain-like"/>
    <property type="match status" value="1"/>
</dbReference>
<name>A0AAV9ETR3_ACOCL</name>
<comment type="caution">
    <text evidence="1">The sequence shown here is derived from an EMBL/GenBank/DDBJ whole genome shotgun (WGS) entry which is preliminary data.</text>
</comment>